<name>A0A0A8YAZ4_ARUDO</name>
<proteinExistence type="predicted"/>
<evidence type="ECO:0000313" key="2">
    <source>
        <dbReference type="EMBL" id="JAD20612.1"/>
    </source>
</evidence>
<organism evidence="2">
    <name type="scientific">Arundo donax</name>
    <name type="common">Giant reed</name>
    <name type="synonym">Donax arundinaceus</name>
    <dbReference type="NCBI Taxonomy" id="35708"/>
    <lineage>
        <taxon>Eukaryota</taxon>
        <taxon>Viridiplantae</taxon>
        <taxon>Streptophyta</taxon>
        <taxon>Embryophyta</taxon>
        <taxon>Tracheophyta</taxon>
        <taxon>Spermatophyta</taxon>
        <taxon>Magnoliopsida</taxon>
        <taxon>Liliopsida</taxon>
        <taxon>Poales</taxon>
        <taxon>Poaceae</taxon>
        <taxon>PACMAD clade</taxon>
        <taxon>Arundinoideae</taxon>
        <taxon>Arundineae</taxon>
        <taxon>Arundo</taxon>
    </lineage>
</organism>
<dbReference type="EMBL" id="GBRH01277283">
    <property type="protein sequence ID" value="JAD20612.1"/>
    <property type="molecule type" value="Transcribed_RNA"/>
</dbReference>
<reference evidence="2" key="1">
    <citation type="submission" date="2014-09" db="EMBL/GenBank/DDBJ databases">
        <authorList>
            <person name="Magalhaes I.L.F."/>
            <person name="Oliveira U."/>
            <person name="Santos F.R."/>
            <person name="Vidigal T.H.D.A."/>
            <person name="Brescovit A.D."/>
            <person name="Santos A.J."/>
        </authorList>
    </citation>
    <scope>NUCLEOTIDE SEQUENCE</scope>
    <source>
        <tissue evidence="2">Shoot tissue taken approximately 20 cm above the soil surface</tissue>
    </source>
</reference>
<sequence>MMASSTQRCCLPTRSPPRKSRPTRTTSAWEAAASWPTATVSCARHPPQIALLRTGFIRFPFCAFKGSIEFGEQGHGHGRWGCRW</sequence>
<feature type="region of interest" description="Disordered" evidence="1">
    <location>
        <begin position="1"/>
        <end position="27"/>
    </location>
</feature>
<protein>
    <submittedName>
        <fullName evidence="2">Uncharacterized protein</fullName>
    </submittedName>
</protein>
<evidence type="ECO:0000256" key="1">
    <source>
        <dbReference type="SAM" id="MobiDB-lite"/>
    </source>
</evidence>
<dbReference type="AlphaFoldDB" id="A0A0A8YAZ4"/>
<reference evidence="2" key="2">
    <citation type="journal article" date="2015" name="Data Brief">
        <title>Shoot transcriptome of the giant reed, Arundo donax.</title>
        <authorList>
            <person name="Barrero R.A."/>
            <person name="Guerrero F.D."/>
            <person name="Moolhuijzen P."/>
            <person name="Goolsby J.A."/>
            <person name="Tidwell J."/>
            <person name="Bellgard S.E."/>
            <person name="Bellgard M.I."/>
        </authorList>
    </citation>
    <scope>NUCLEOTIDE SEQUENCE</scope>
    <source>
        <tissue evidence="2">Shoot tissue taken approximately 20 cm above the soil surface</tissue>
    </source>
</reference>
<accession>A0A0A8YAZ4</accession>